<dbReference type="NCBIfam" id="TIGR02453">
    <property type="entry name" value="TIGR02453 family protein"/>
    <property type="match status" value="1"/>
</dbReference>
<evidence type="ECO:0000313" key="2">
    <source>
        <dbReference type="Proteomes" id="UP000198546"/>
    </source>
</evidence>
<dbReference type="AlphaFoldDB" id="A0A1G7DBU9"/>
<evidence type="ECO:0000313" key="1">
    <source>
        <dbReference type="EMBL" id="SDE48460.1"/>
    </source>
</evidence>
<dbReference type="InterPro" id="IPR015996">
    <property type="entry name" value="UCP028451"/>
</dbReference>
<dbReference type="Proteomes" id="UP000198546">
    <property type="component" value="Chromosome i"/>
</dbReference>
<reference evidence="1 2" key="1">
    <citation type="submission" date="2016-10" db="EMBL/GenBank/DDBJ databases">
        <authorList>
            <person name="de Groot N.N."/>
        </authorList>
    </citation>
    <scope>NUCLEOTIDE SEQUENCE [LARGE SCALE GENOMIC DNA]</scope>
    <source>
        <strain evidence="1 2">MON 2.2</strain>
    </source>
</reference>
<dbReference type="PANTHER" id="PTHR36452">
    <property type="entry name" value="CHROMOSOME 12, WHOLE GENOME SHOTGUN SEQUENCE"/>
    <property type="match status" value="1"/>
</dbReference>
<accession>A0A1G7DBU9</accession>
<dbReference type="STRING" id="675864.SAMN04489747_3536"/>
<sequence>MAGFTGFDEAALDFYDDLETDNSRTFFETHREVYQRSVREPMEALTAGLAEQFGEARLFRPHRDVRFAKDKSPYKTHQGASVSVADRTGWYVELSAAGVRVAGGCWGTTPEVLARIRRDLAGRPGDELERVLADARSRGLEVGGDTLRTAPRGWSRDHPRIELLRRTSLHLSRGYGFEPVIHSSALVGRVRHDWELMRPLVDWLAARAG</sequence>
<protein>
    <submittedName>
        <fullName evidence="1">TIGR02453 family protein</fullName>
    </submittedName>
</protein>
<gene>
    <name evidence="1" type="ORF">SAMN04489747_3536</name>
</gene>
<dbReference type="PANTHER" id="PTHR36452:SF1">
    <property type="entry name" value="DUF2461 DOMAIN-CONTAINING PROTEIN"/>
    <property type="match status" value="1"/>
</dbReference>
<name>A0A1G7DBU9_9ACTN</name>
<proteinExistence type="predicted"/>
<dbReference type="InterPro" id="IPR036589">
    <property type="entry name" value="HCY_dom_sf"/>
</dbReference>
<dbReference type="EMBL" id="LT629688">
    <property type="protein sequence ID" value="SDE48460.1"/>
    <property type="molecule type" value="Genomic_DNA"/>
</dbReference>
<dbReference type="PIRSF" id="PIRSF028451">
    <property type="entry name" value="UCP028451"/>
    <property type="match status" value="1"/>
</dbReference>
<dbReference type="OrthoDB" id="9794241at2"/>
<dbReference type="SUPFAM" id="SSF82282">
    <property type="entry name" value="Homocysteine S-methyltransferase"/>
    <property type="match status" value="1"/>
</dbReference>
<dbReference type="Pfam" id="PF09365">
    <property type="entry name" value="DUF2461"/>
    <property type="match status" value="1"/>
</dbReference>
<dbReference type="RefSeq" id="WP_090595341.1">
    <property type="nucleotide sequence ID" value="NZ_LT629688.1"/>
</dbReference>
<organism evidence="1 2">
    <name type="scientific">Auraticoccus monumenti</name>
    <dbReference type="NCBI Taxonomy" id="675864"/>
    <lineage>
        <taxon>Bacteria</taxon>
        <taxon>Bacillati</taxon>
        <taxon>Actinomycetota</taxon>
        <taxon>Actinomycetes</taxon>
        <taxon>Propionibacteriales</taxon>
        <taxon>Propionibacteriaceae</taxon>
        <taxon>Auraticoccus</taxon>
    </lineage>
</organism>
<keyword evidence="2" id="KW-1185">Reference proteome</keyword>
<dbReference type="InterPro" id="IPR012808">
    <property type="entry name" value="CHP02453"/>
</dbReference>